<feature type="domain" description="G" evidence="2">
    <location>
        <begin position="471"/>
        <end position="572"/>
    </location>
</feature>
<feature type="compositionally biased region" description="Low complexity" evidence="1">
    <location>
        <begin position="330"/>
        <end position="346"/>
    </location>
</feature>
<proteinExistence type="predicted"/>
<protein>
    <submittedName>
        <fullName evidence="3">EngB protein</fullName>
    </submittedName>
</protein>
<reference evidence="3" key="1">
    <citation type="submission" date="2021-02" db="EMBL/GenBank/DDBJ databases">
        <authorList>
            <person name="Dougan E. K."/>
            <person name="Rhodes N."/>
            <person name="Thang M."/>
            <person name="Chan C."/>
        </authorList>
    </citation>
    <scope>NUCLEOTIDE SEQUENCE</scope>
</reference>
<dbReference type="EMBL" id="CAJNJA010043119">
    <property type="protein sequence ID" value="CAE7790661.1"/>
    <property type="molecule type" value="Genomic_DNA"/>
</dbReference>
<evidence type="ECO:0000313" key="3">
    <source>
        <dbReference type="EMBL" id="CAE7790661.1"/>
    </source>
</evidence>
<dbReference type="PANTHER" id="PTHR11649">
    <property type="entry name" value="MSS1/TRME-RELATED GTP-BINDING PROTEIN"/>
    <property type="match status" value="1"/>
</dbReference>
<dbReference type="InterPro" id="IPR004155">
    <property type="entry name" value="PBS_lyase_HEAT"/>
</dbReference>
<dbReference type="InterPro" id="IPR006073">
    <property type="entry name" value="GTP-bd"/>
</dbReference>
<dbReference type="AlphaFoldDB" id="A0A812YQE6"/>
<feature type="region of interest" description="Disordered" evidence="1">
    <location>
        <begin position="311"/>
        <end position="419"/>
    </location>
</feature>
<keyword evidence="4" id="KW-1185">Reference proteome</keyword>
<dbReference type="GO" id="GO:0005525">
    <property type="term" value="F:GTP binding"/>
    <property type="evidence" value="ECO:0007669"/>
    <property type="project" value="InterPro"/>
</dbReference>
<dbReference type="Pfam" id="PF13646">
    <property type="entry name" value="HEAT_2"/>
    <property type="match status" value="1"/>
</dbReference>
<comment type="caution">
    <text evidence="3">The sequence shown here is derived from an EMBL/GenBank/DDBJ whole genome shotgun (WGS) entry which is preliminary data.</text>
</comment>
<dbReference type="InterPro" id="IPR027417">
    <property type="entry name" value="P-loop_NTPase"/>
</dbReference>
<feature type="region of interest" description="Disordered" evidence="1">
    <location>
        <begin position="715"/>
        <end position="750"/>
    </location>
</feature>
<dbReference type="InterPro" id="IPR016024">
    <property type="entry name" value="ARM-type_fold"/>
</dbReference>
<accession>A0A812YQE6</accession>
<feature type="compositionally biased region" description="Basic and acidic residues" evidence="1">
    <location>
        <begin position="389"/>
        <end position="399"/>
    </location>
</feature>
<evidence type="ECO:0000259" key="2">
    <source>
        <dbReference type="Pfam" id="PF01926"/>
    </source>
</evidence>
<dbReference type="SUPFAM" id="SSF48371">
    <property type="entry name" value="ARM repeat"/>
    <property type="match status" value="1"/>
</dbReference>
<dbReference type="PANTHER" id="PTHR11649:SF13">
    <property type="entry name" value="ENGB-TYPE G DOMAIN-CONTAINING PROTEIN"/>
    <property type="match status" value="1"/>
</dbReference>
<name>A0A812YQE6_9DINO</name>
<dbReference type="Gene3D" id="3.40.50.300">
    <property type="entry name" value="P-loop containing nucleotide triphosphate hydrolases"/>
    <property type="match status" value="1"/>
</dbReference>
<evidence type="ECO:0000313" key="4">
    <source>
        <dbReference type="Proteomes" id="UP000601435"/>
    </source>
</evidence>
<gene>
    <name evidence="3" type="primary">engB</name>
    <name evidence="3" type="ORF">SNEC2469_LOCUS23229</name>
</gene>
<dbReference type="SUPFAM" id="SSF52540">
    <property type="entry name" value="P-loop containing nucleoside triphosphate hydrolases"/>
    <property type="match status" value="1"/>
</dbReference>
<dbReference type="SMART" id="SM00567">
    <property type="entry name" value="EZ_HEAT"/>
    <property type="match status" value="1"/>
</dbReference>
<dbReference type="Gene3D" id="1.25.10.10">
    <property type="entry name" value="Leucine-rich Repeat Variant"/>
    <property type="match status" value="1"/>
</dbReference>
<dbReference type="OrthoDB" id="391988at2759"/>
<organism evidence="3 4">
    <name type="scientific">Symbiodinium necroappetens</name>
    <dbReference type="NCBI Taxonomy" id="1628268"/>
    <lineage>
        <taxon>Eukaryota</taxon>
        <taxon>Sar</taxon>
        <taxon>Alveolata</taxon>
        <taxon>Dinophyceae</taxon>
        <taxon>Suessiales</taxon>
        <taxon>Symbiodiniaceae</taxon>
        <taxon>Symbiodinium</taxon>
    </lineage>
</organism>
<dbReference type="InterPro" id="IPR011989">
    <property type="entry name" value="ARM-like"/>
</dbReference>
<dbReference type="Proteomes" id="UP000601435">
    <property type="component" value="Unassembled WGS sequence"/>
</dbReference>
<evidence type="ECO:0000256" key="1">
    <source>
        <dbReference type="SAM" id="MobiDB-lite"/>
    </source>
</evidence>
<dbReference type="Pfam" id="PF01926">
    <property type="entry name" value="MMR_HSR1"/>
    <property type="match status" value="1"/>
</dbReference>
<sequence>MWGRSCGVRAFRVAVRRASWASCSRSASLAGVLSRQRLPAFACQRGRAFAAETKKRRPLRPKEELLRDATHHDVPVRRKAVKDLGRYPGDPEAIAALAKALGDEDVAVQLAAQGAMSKVADIGDPRTVQATLERVSSTCEWTRIAALSTLADITGKFGHATRGTALDLQVEEAVKSRLTDEAKAAPGRGEALLAHARTSIASGVLVASLASLVARTGPRWLRRRGSRIGLRAGAVTDTLNVTEVYRLLKQAPTTRHALQLASRLRKAARDGKRTKEGRMLDPGIVDEALDVLLENNARLRIPVKKVQSIYDEDEDEEELSNPFARRKQDAPWAEEAFPEAAEAAEAGDPTLLAQAAAAEEAEDRAEEFGREVGPRSFAELPAEETAEELPPKEPKEPKAPPRWKSGSSPETENEEDDGDVPYELWEQVISKKFNVVDRVWKAPTSTDLPRVPKLSEDAMVPENAWLRMPHIAVNGMTNCGKSSLINHVVRWNYAAKASSRAGRTTSIDFYVVNNRFVLVDLPGYPDPEEMAHQGVLKRWEAVWEDLVLRYLQMCEEGVYDLRLMMHLQQSHKKPSRACRRFVQELQERKLPMLLIMTKDDHLVKPQEQRNPYATQMKKTLRLEGPHIHYTSKKSLSMARNCKNHVQKWIRRAVTAESAEDVKALLKERWENRTISAPKKTAEEKQAKIDFWKARYKKMRKGKKAKRRAERATLAALARAAKGAPGSADLDEAQDFEDSDFDEEPADMDFA</sequence>
<feature type="compositionally biased region" description="Acidic residues" evidence="1">
    <location>
        <begin position="728"/>
        <end position="750"/>
    </location>
</feature>